<dbReference type="AlphaFoldDB" id="A0A7C4ZG83"/>
<dbReference type="NCBIfam" id="TIGR00071">
    <property type="entry name" value="hisT_truA"/>
    <property type="match status" value="1"/>
</dbReference>
<dbReference type="CDD" id="cd02570">
    <property type="entry name" value="PseudoU_synth_EcTruA"/>
    <property type="match status" value="1"/>
</dbReference>
<evidence type="ECO:0000256" key="4">
    <source>
        <dbReference type="HAMAP-Rule" id="MF_00171"/>
    </source>
</evidence>
<evidence type="ECO:0000256" key="5">
    <source>
        <dbReference type="PIRSR" id="PIRSR001430-1"/>
    </source>
</evidence>
<dbReference type="Gene3D" id="3.30.70.660">
    <property type="entry name" value="Pseudouridine synthase I, catalytic domain, C-terminal subdomain"/>
    <property type="match status" value="1"/>
</dbReference>
<dbReference type="SUPFAM" id="SSF55120">
    <property type="entry name" value="Pseudouridine synthase"/>
    <property type="match status" value="1"/>
</dbReference>
<comment type="caution">
    <text evidence="9">The sequence shown here is derived from an EMBL/GenBank/DDBJ whole genome shotgun (WGS) entry which is preliminary data.</text>
</comment>
<comment type="catalytic activity">
    <reaction evidence="4 7">
        <text>uridine(38/39/40) in tRNA = pseudouridine(38/39/40) in tRNA</text>
        <dbReference type="Rhea" id="RHEA:22376"/>
        <dbReference type="Rhea" id="RHEA-COMP:10085"/>
        <dbReference type="Rhea" id="RHEA-COMP:10087"/>
        <dbReference type="ChEBI" id="CHEBI:65314"/>
        <dbReference type="ChEBI" id="CHEBI:65315"/>
        <dbReference type="EC" id="5.4.99.12"/>
    </reaction>
</comment>
<evidence type="ECO:0000256" key="6">
    <source>
        <dbReference type="PIRSR" id="PIRSR001430-2"/>
    </source>
</evidence>
<evidence type="ECO:0000256" key="3">
    <source>
        <dbReference type="ARBA" id="ARBA00023235"/>
    </source>
</evidence>
<name>A0A7C4ZG83_9DEIN</name>
<sequence length="251" mass="27604">MRRVKLLLEYDGTEFAGFQQQAQGERTVQGVLEAALARIPGTRPKVTAAGRTDSGVHALAMPVHYDTEDTVPVDKVPLALNALLPPDVRVLEAEEVPPDWHARYSARWRRYLYRVQGRSQPTALDRHRVWWLPQPLDFSAIAAAAELLVGEHDFGAFANREKRATVRRLHQAHVEASGGELRLHFVGSGFVRGQVRSMVGTLVEVGLGRRPPEDVARLLAHPERSEGGATAPPQGLYFVAAGYSPWAEGAA</sequence>
<gene>
    <name evidence="4 9" type="primary">truA</name>
    <name evidence="9" type="ORF">ENK37_01815</name>
</gene>
<dbReference type="EC" id="5.4.99.12" evidence="4"/>
<dbReference type="PANTHER" id="PTHR11142:SF0">
    <property type="entry name" value="TRNA PSEUDOURIDINE SYNTHASE-LIKE 1"/>
    <property type="match status" value="1"/>
</dbReference>
<feature type="active site" description="Nucleophile" evidence="4 5">
    <location>
        <position position="53"/>
    </location>
</feature>
<evidence type="ECO:0000256" key="7">
    <source>
        <dbReference type="RuleBase" id="RU003792"/>
    </source>
</evidence>
<dbReference type="EMBL" id="DRPZ01000051">
    <property type="protein sequence ID" value="HGY08779.1"/>
    <property type="molecule type" value="Genomic_DNA"/>
</dbReference>
<evidence type="ECO:0000313" key="9">
    <source>
        <dbReference type="EMBL" id="HGY08779.1"/>
    </source>
</evidence>
<dbReference type="HAMAP" id="MF_00171">
    <property type="entry name" value="TruA"/>
    <property type="match status" value="1"/>
</dbReference>
<keyword evidence="2 4" id="KW-0819">tRNA processing</keyword>
<dbReference type="PIRSF" id="PIRSF001430">
    <property type="entry name" value="tRNA_psdUrid_synth"/>
    <property type="match status" value="1"/>
</dbReference>
<dbReference type="PANTHER" id="PTHR11142">
    <property type="entry name" value="PSEUDOURIDYLATE SYNTHASE"/>
    <property type="match status" value="1"/>
</dbReference>
<feature type="domain" description="Pseudouridine synthase I TruA alpha/beta" evidence="8">
    <location>
        <begin position="9"/>
        <end position="105"/>
    </location>
</feature>
<proteinExistence type="inferred from homology"/>
<dbReference type="InterPro" id="IPR020095">
    <property type="entry name" value="PsdUridine_synth_TruA_C"/>
</dbReference>
<evidence type="ECO:0000256" key="2">
    <source>
        <dbReference type="ARBA" id="ARBA00022694"/>
    </source>
</evidence>
<reference evidence="9" key="1">
    <citation type="journal article" date="2020" name="mSystems">
        <title>Genome- and Community-Level Interaction Insights into Carbon Utilization and Element Cycling Functions of Hydrothermarchaeota in Hydrothermal Sediment.</title>
        <authorList>
            <person name="Zhou Z."/>
            <person name="Liu Y."/>
            <person name="Xu W."/>
            <person name="Pan J."/>
            <person name="Luo Z.H."/>
            <person name="Li M."/>
        </authorList>
    </citation>
    <scope>NUCLEOTIDE SEQUENCE [LARGE SCALE GENOMIC DNA]</scope>
    <source>
        <strain evidence="9">HyVt-570</strain>
    </source>
</reference>
<feature type="binding site" evidence="4 6">
    <location>
        <position position="111"/>
    </location>
    <ligand>
        <name>substrate</name>
    </ligand>
</feature>
<dbReference type="Pfam" id="PF01416">
    <property type="entry name" value="PseudoU_synth_1"/>
    <property type="match status" value="2"/>
</dbReference>
<dbReference type="InterPro" id="IPR020097">
    <property type="entry name" value="PsdUridine_synth_TruA_a/b_dom"/>
</dbReference>
<dbReference type="InterPro" id="IPR001406">
    <property type="entry name" value="PsdUridine_synth_TruA"/>
</dbReference>
<evidence type="ECO:0000256" key="1">
    <source>
        <dbReference type="ARBA" id="ARBA00009375"/>
    </source>
</evidence>
<keyword evidence="3 4" id="KW-0413">Isomerase</keyword>
<dbReference type="InterPro" id="IPR020094">
    <property type="entry name" value="TruA/RsuA/RluB/E/F_N"/>
</dbReference>
<dbReference type="Gene3D" id="3.30.70.580">
    <property type="entry name" value="Pseudouridine synthase I, catalytic domain, N-terminal subdomain"/>
    <property type="match status" value="1"/>
</dbReference>
<dbReference type="FunFam" id="3.30.70.580:FF:000001">
    <property type="entry name" value="tRNA pseudouridine synthase A"/>
    <property type="match status" value="1"/>
</dbReference>
<dbReference type="GO" id="GO:0031119">
    <property type="term" value="P:tRNA pseudouridine synthesis"/>
    <property type="evidence" value="ECO:0007669"/>
    <property type="project" value="UniProtKB-UniRule"/>
</dbReference>
<comment type="subunit">
    <text evidence="4">Homodimer.</text>
</comment>
<accession>A0A7C4ZG83</accession>
<dbReference type="Proteomes" id="UP000885759">
    <property type="component" value="Unassembled WGS sequence"/>
</dbReference>
<feature type="domain" description="Pseudouridine synthase I TruA alpha/beta" evidence="8">
    <location>
        <begin position="144"/>
        <end position="243"/>
    </location>
</feature>
<comment type="caution">
    <text evidence="4">Lacks conserved residue(s) required for the propagation of feature annotation.</text>
</comment>
<dbReference type="InterPro" id="IPR020103">
    <property type="entry name" value="PsdUridine_synth_cat_dom_sf"/>
</dbReference>
<comment type="function">
    <text evidence="4">Formation of pseudouridine at positions 38, 39 and 40 in the anticodon stem and loop of transfer RNAs.</text>
</comment>
<dbReference type="GO" id="GO:0003723">
    <property type="term" value="F:RNA binding"/>
    <property type="evidence" value="ECO:0007669"/>
    <property type="project" value="InterPro"/>
</dbReference>
<protein>
    <recommendedName>
        <fullName evidence="4">tRNA pseudouridine synthase A</fullName>
        <ecNumber evidence="4">5.4.99.12</ecNumber>
    </recommendedName>
    <alternativeName>
        <fullName evidence="4">tRNA pseudouridine(38-40) synthase</fullName>
    </alternativeName>
    <alternativeName>
        <fullName evidence="4">tRNA pseudouridylate synthase I</fullName>
    </alternativeName>
    <alternativeName>
        <fullName evidence="4">tRNA-uridine isomerase I</fullName>
    </alternativeName>
</protein>
<dbReference type="GO" id="GO:0160147">
    <property type="term" value="F:tRNA pseudouridine(38-40) synthase activity"/>
    <property type="evidence" value="ECO:0007669"/>
    <property type="project" value="UniProtKB-EC"/>
</dbReference>
<organism evidence="9">
    <name type="scientific">Oceanithermus profundus</name>
    <dbReference type="NCBI Taxonomy" id="187137"/>
    <lineage>
        <taxon>Bacteria</taxon>
        <taxon>Thermotogati</taxon>
        <taxon>Deinococcota</taxon>
        <taxon>Deinococci</taxon>
        <taxon>Thermales</taxon>
        <taxon>Thermaceae</taxon>
        <taxon>Oceanithermus</taxon>
    </lineage>
</organism>
<comment type="similarity">
    <text evidence="1 4 7">Belongs to the tRNA pseudouridine synthase TruA family.</text>
</comment>
<evidence type="ECO:0000259" key="8">
    <source>
        <dbReference type="Pfam" id="PF01416"/>
    </source>
</evidence>